<feature type="compositionally biased region" description="Low complexity" evidence="1">
    <location>
        <begin position="38"/>
        <end position="51"/>
    </location>
</feature>
<gene>
    <name evidence="2" type="ORF">Pmani_001799</name>
</gene>
<feature type="region of interest" description="Disordered" evidence="1">
    <location>
        <begin position="145"/>
        <end position="255"/>
    </location>
</feature>
<feature type="compositionally biased region" description="Polar residues" evidence="1">
    <location>
        <begin position="188"/>
        <end position="200"/>
    </location>
</feature>
<keyword evidence="3" id="KW-1185">Reference proteome</keyword>
<sequence>MADSNPKLPAKVASSPPPPPHNDNTTNNSDMNISVITSNNSEESSDLLNSEAGTTCVETRDGDFSLIHPTFDYLNAHFTKPQLQDHCRNLAPPPHTHTGRPDLPPPIPTTHEEDKTEDPMKVVETRLCLLEENMSIQQPTTNPITVNQATTCHPRTPTLNTTTQQQHLRHWVGRRPSPPPPPPSPSSTRWSYLCPTTSQPLEGGERSTAQVKPDLTTPTNIPETTTPPGDSRRSHRWEASHAPLPITPTPAITTV</sequence>
<feature type="compositionally biased region" description="Basic and acidic residues" evidence="1">
    <location>
        <begin position="230"/>
        <end position="239"/>
    </location>
</feature>
<accession>A0AAE1QM20</accession>
<evidence type="ECO:0000313" key="2">
    <source>
        <dbReference type="EMBL" id="KAK4327757.1"/>
    </source>
</evidence>
<reference evidence="2" key="1">
    <citation type="submission" date="2023-11" db="EMBL/GenBank/DDBJ databases">
        <title>Genome assemblies of two species of porcelain crab, Petrolisthes cinctipes and Petrolisthes manimaculis (Anomura: Porcellanidae).</title>
        <authorList>
            <person name="Angst P."/>
        </authorList>
    </citation>
    <scope>NUCLEOTIDE SEQUENCE</scope>
    <source>
        <strain evidence="2">PB745_02</strain>
        <tissue evidence="2">Gill</tissue>
    </source>
</reference>
<feature type="compositionally biased region" description="Polar residues" evidence="1">
    <location>
        <begin position="145"/>
        <end position="166"/>
    </location>
</feature>
<organism evidence="2 3">
    <name type="scientific">Petrolisthes manimaculis</name>
    <dbReference type="NCBI Taxonomy" id="1843537"/>
    <lineage>
        <taxon>Eukaryota</taxon>
        <taxon>Metazoa</taxon>
        <taxon>Ecdysozoa</taxon>
        <taxon>Arthropoda</taxon>
        <taxon>Crustacea</taxon>
        <taxon>Multicrustacea</taxon>
        <taxon>Malacostraca</taxon>
        <taxon>Eumalacostraca</taxon>
        <taxon>Eucarida</taxon>
        <taxon>Decapoda</taxon>
        <taxon>Pleocyemata</taxon>
        <taxon>Anomura</taxon>
        <taxon>Galatheoidea</taxon>
        <taxon>Porcellanidae</taxon>
        <taxon>Petrolisthes</taxon>
    </lineage>
</organism>
<dbReference type="EMBL" id="JAWZYT010000127">
    <property type="protein sequence ID" value="KAK4327757.1"/>
    <property type="molecule type" value="Genomic_DNA"/>
</dbReference>
<proteinExistence type="predicted"/>
<evidence type="ECO:0000256" key="1">
    <source>
        <dbReference type="SAM" id="MobiDB-lite"/>
    </source>
</evidence>
<feature type="compositionally biased region" description="Pro residues" evidence="1">
    <location>
        <begin position="176"/>
        <end position="185"/>
    </location>
</feature>
<dbReference type="AlphaFoldDB" id="A0AAE1QM20"/>
<evidence type="ECO:0000313" key="3">
    <source>
        <dbReference type="Proteomes" id="UP001292094"/>
    </source>
</evidence>
<feature type="region of interest" description="Disordered" evidence="1">
    <location>
        <begin position="1"/>
        <end position="51"/>
    </location>
</feature>
<feature type="compositionally biased region" description="Low complexity" evidence="1">
    <location>
        <begin position="1"/>
        <end position="14"/>
    </location>
</feature>
<name>A0AAE1QM20_9EUCA</name>
<comment type="caution">
    <text evidence="2">The sequence shown here is derived from an EMBL/GenBank/DDBJ whole genome shotgun (WGS) entry which is preliminary data.</text>
</comment>
<feature type="compositionally biased region" description="Polar residues" evidence="1">
    <location>
        <begin position="22"/>
        <end position="37"/>
    </location>
</feature>
<dbReference type="Proteomes" id="UP001292094">
    <property type="component" value="Unassembled WGS sequence"/>
</dbReference>
<protein>
    <submittedName>
        <fullName evidence="2">Uncharacterized protein</fullName>
    </submittedName>
</protein>
<feature type="compositionally biased region" description="Low complexity" evidence="1">
    <location>
        <begin position="216"/>
        <end position="228"/>
    </location>
</feature>